<reference evidence="2 3" key="1">
    <citation type="submission" date="2014-04" db="EMBL/GenBank/DDBJ databases">
        <authorList>
            <consortium name="DOE Joint Genome Institute"/>
            <person name="Kuo A."/>
            <person name="Ruytinx J."/>
            <person name="Rineau F."/>
            <person name="Colpaert J."/>
            <person name="Kohler A."/>
            <person name="Nagy L.G."/>
            <person name="Floudas D."/>
            <person name="Copeland A."/>
            <person name="Barry K.W."/>
            <person name="Cichocki N."/>
            <person name="Veneault-Fourrey C."/>
            <person name="LaButti K."/>
            <person name="Lindquist E.A."/>
            <person name="Lipzen A."/>
            <person name="Lundell T."/>
            <person name="Morin E."/>
            <person name="Murat C."/>
            <person name="Sun H."/>
            <person name="Tunlid A."/>
            <person name="Henrissat B."/>
            <person name="Grigoriev I.V."/>
            <person name="Hibbett D.S."/>
            <person name="Martin F."/>
            <person name="Nordberg H.P."/>
            <person name="Cantor M.N."/>
            <person name="Hua S.X."/>
        </authorList>
    </citation>
    <scope>NUCLEOTIDE SEQUENCE [LARGE SCALE GENOMIC DNA]</scope>
    <source>
        <strain evidence="2 3">UH-Slu-Lm8-n1</strain>
    </source>
</reference>
<organism evidence="2 3">
    <name type="scientific">Suillus luteus UH-Slu-Lm8-n1</name>
    <dbReference type="NCBI Taxonomy" id="930992"/>
    <lineage>
        <taxon>Eukaryota</taxon>
        <taxon>Fungi</taxon>
        <taxon>Dikarya</taxon>
        <taxon>Basidiomycota</taxon>
        <taxon>Agaricomycotina</taxon>
        <taxon>Agaricomycetes</taxon>
        <taxon>Agaricomycetidae</taxon>
        <taxon>Boletales</taxon>
        <taxon>Suillineae</taxon>
        <taxon>Suillaceae</taxon>
        <taxon>Suillus</taxon>
    </lineage>
</organism>
<feature type="non-terminal residue" evidence="2">
    <location>
        <position position="211"/>
    </location>
</feature>
<dbReference type="EMBL" id="KN836369">
    <property type="protein sequence ID" value="KIK32156.1"/>
    <property type="molecule type" value="Genomic_DNA"/>
</dbReference>
<dbReference type="Gene3D" id="1.20.1110.10">
    <property type="entry name" value="Calcium-transporting ATPase, transmembrane domain"/>
    <property type="match status" value="1"/>
</dbReference>
<evidence type="ECO:0000256" key="1">
    <source>
        <dbReference type="SAM" id="Phobius"/>
    </source>
</evidence>
<dbReference type="AlphaFoldDB" id="A0A0C9ZS84"/>
<proteinExistence type="predicted"/>
<keyword evidence="1" id="KW-0472">Membrane</keyword>
<keyword evidence="3" id="KW-1185">Reference proteome</keyword>
<dbReference type="Proteomes" id="UP000054485">
    <property type="component" value="Unassembled WGS sequence"/>
</dbReference>
<keyword evidence="1" id="KW-1133">Transmembrane helix</keyword>
<protein>
    <submittedName>
        <fullName evidence="2">Uncharacterized protein</fullName>
    </submittedName>
</protein>
<dbReference type="OrthoDB" id="2563277at2759"/>
<evidence type="ECO:0000313" key="3">
    <source>
        <dbReference type="Proteomes" id="UP000054485"/>
    </source>
</evidence>
<accession>A0A0C9ZS84</accession>
<feature type="transmembrane region" description="Helical" evidence="1">
    <location>
        <begin position="18"/>
        <end position="40"/>
    </location>
</feature>
<dbReference type="STRING" id="930992.A0A0C9ZS84"/>
<dbReference type="InParanoid" id="A0A0C9ZS84"/>
<name>A0A0C9ZS84_9AGAM</name>
<evidence type="ECO:0000313" key="2">
    <source>
        <dbReference type="EMBL" id="KIK32156.1"/>
    </source>
</evidence>
<gene>
    <name evidence="2" type="ORF">CY34DRAFT_760296</name>
</gene>
<dbReference type="HOGENOM" id="CLU_1307518_0_0_1"/>
<sequence>TDAENTPLQLKLNILAELIAKIGSITGIILFSTLMIRFIVQLATGSPARSANQNGMAFVQILRSPAGYIQIVLRVSQMRLSILPILVEGAGIVQLAKLVWSPPPPGILAESPPNVNANIYFGHALAKANVNGNDGSDNVARLVRLSLVMTTSTEVKGTAQSVQFGDELMIRAKHGLLERQSEENMVKVGMMANSLSYFGFCVHCLAWFRCF</sequence>
<reference evidence="3" key="2">
    <citation type="submission" date="2015-01" db="EMBL/GenBank/DDBJ databases">
        <title>Evolutionary Origins and Diversification of the Mycorrhizal Mutualists.</title>
        <authorList>
            <consortium name="DOE Joint Genome Institute"/>
            <consortium name="Mycorrhizal Genomics Consortium"/>
            <person name="Kohler A."/>
            <person name="Kuo A."/>
            <person name="Nagy L.G."/>
            <person name="Floudas D."/>
            <person name="Copeland A."/>
            <person name="Barry K.W."/>
            <person name="Cichocki N."/>
            <person name="Veneault-Fourrey C."/>
            <person name="LaButti K."/>
            <person name="Lindquist E.A."/>
            <person name="Lipzen A."/>
            <person name="Lundell T."/>
            <person name="Morin E."/>
            <person name="Murat C."/>
            <person name="Riley R."/>
            <person name="Ohm R."/>
            <person name="Sun H."/>
            <person name="Tunlid A."/>
            <person name="Henrissat B."/>
            <person name="Grigoriev I.V."/>
            <person name="Hibbett D.S."/>
            <person name="Martin F."/>
        </authorList>
    </citation>
    <scope>NUCLEOTIDE SEQUENCE [LARGE SCALE GENOMIC DNA]</scope>
    <source>
        <strain evidence="3">UH-Slu-Lm8-n1</strain>
    </source>
</reference>
<keyword evidence="1" id="KW-0812">Transmembrane</keyword>